<name>A0A4R2KQR3_9RHOB</name>
<dbReference type="SUPFAM" id="SSF47413">
    <property type="entry name" value="lambda repressor-like DNA-binding domains"/>
    <property type="match status" value="1"/>
</dbReference>
<dbReference type="InterPro" id="IPR010982">
    <property type="entry name" value="Lambda_DNA-bd_dom_sf"/>
</dbReference>
<evidence type="ECO:0000259" key="2">
    <source>
        <dbReference type="PROSITE" id="PS50943"/>
    </source>
</evidence>
<dbReference type="AlphaFoldDB" id="A0A4R2KQR3"/>
<feature type="region of interest" description="Disordered" evidence="1">
    <location>
        <begin position="1"/>
        <end position="21"/>
    </location>
</feature>
<dbReference type="Pfam" id="PF13560">
    <property type="entry name" value="HTH_31"/>
    <property type="match status" value="1"/>
</dbReference>
<dbReference type="Gene3D" id="1.10.260.40">
    <property type="entry name" value="lambda repressor-like DNA-binding domains"/>
    <property type="match status" value="1"/>
</dbReference>
<proteinExistence type="predicted"/>
<gene>
    <name evidence="3" type="ORF">EV655_104166</name>
</gene>
<evidence type="ECO:0000313" key="3">
    <source>
        <dbReference type="EMBL" id="TCO72478.1"/>
    </source>
</evidence>
<protein>
    <submittedName>
        <fullName evidence="3">Putative transcriptional regulator</fullName>
    </submittedName>
</protein>
<comment type="caution">
    <text evidence="3">The sequence shown here is derived from an EMBL/GenBank/DDBJ whole genome shotgun (WGS) entry which is preliminary data.</text>
</comment>
<dbReference type="EMBL" id="SLWW01000004">
    <property type="protein sequence ID" value="TCO72478.1"/>
    <property type="molecule type" value="Genomic_DNA"/>
</dbReference>
<dbReference type="InterPro" id="IPR001387">
    <property type="entry name" value="Cro/C1-type_HTH"/>
</dbReference>
<dbReference type="CDD" id="cd00093">
    <property type="entry name" value="HTH_XRE"/>
    <property type="match status" value="1"/>
</dbReference>
<evidence type="ECO:0000256" key="1">
    <source>
        <dbReference type="SAM" id="MobiDB-lite"/>
    </source>
</evidence>
<dbReference type="GO" id="GO:0003677">
    <property type="term" value="F:DNA binding"/>
    <property type="evidence" value="ECO:0007669"/>
    <property type="project" value="InterPro"/>
</dbReference>
<dbReference type="Proteomes" id="UP000295142">
    <property type="component" value="Unassembled WGS sequence"/>
</dbReference>
<organism evidence="3 4">
    <name type="scientific">Rhodovulum euryhalinum</name>
    <dbReference type="NCBI Taxonomy" id="35805"/>
    <lineage>
        <taxon>Bacteria</taxon>
        <taxon>Pseudomonadati</taxon>
        <taxon>Pseudomonadota</taxon>
        <taxon>Alphaproteobacteria</taxon>
        <taxon>Rhodobacterales</taxon>
        <taxon>Paracoccaceae</taxon>
        <taxon>Rhodovulum</taxon>
    </lineage>
</organism>
<reference evidence="3 4" key="1">
    <citation type="submission" date="2019-03" db="EMBL/GenBank/DDBJ databases">
        <title>Genomic Encyclopedia of Type Strains, Phase IV (KMG-IV): sequencing the most valuable type-strain genomes for metagenomic binning, comparative biology and taxonomic classification.</title>
        <authorList>
            <person name="Goeker M."/>
        </authorList>
    </citation>
    <scope>NUCLEOTIDE SEQUENCE [LARGE SCALE GENOMIC DNA]</scope>
    <source>
        <strain evidence="3 4">DSM 4868</strain>
    </source>
</reference>
<evidence type="ECO:0000313" key="4">
    <source>
        <dbReference type="Proteomes" id="UP000295142"/>
    </source>
</evidence>
<accession>A0A4R2KQR3</accession>
<dbReference type="RefSeq" id="WP_243645009.1">
    <property type="nucleotide sequence ID" value="NZ_SLWW01000004.1"/>
</dbReference>
<feature type="domain" description="HTH cro/C1-type" evidence="2">
    <location>
        <begin position="57"/>
        <end position="91"/>
    </location>
</feature>
<keyword evidence="4" id="KW-1185">Reference proteome</keyword>
<feature type="compositionally biased region" description="Basic and acidic residues" evidence="1">
    <location>
        <begin position="8"/>
        <end position="21"/>
    </location>
</feature>
<sequence>MAKAQRKPRADETAGQDSGRDMALDALAEAQLRAHMSGELALSPVAAIPYPMIDLPALRARLGLSQQGFADRFGFSLGALRNWEQGRRLPDRSARILLRFIEREPQTAAEIAAEMGA</sequence>
<dbReference type="PROSITE" id="PS50943">
    <property type="entry name" value="HTH_CROC1"/>
    <property type="match status" value="1"/>
</dbReference>